<feature type="compositionally biased region" description="Basic and acidic residues" evidence="1">
    <location>
        <begin position="112"/>
        <end position="121"/>
    </location>
</feature>
<dbReference type="EMBL" id="KV876423">
    <property type="protein sequence ID" value="RZR74844.1"/>
    <property type="molecule type" value="Genomic_DNA"/>
</dbReference>
<feature type="compositionally biased region" description="Basic residues" evidence="1">
    <location>
        <begin position="98"/>
        <end position="111"/>
    </location>
</feature>
<gene>
    <name evidence="2" type="ORF">BHM03_00044701</name>
</gene>
<evidence type="ECO:0000313" key="2">
    <source>
        <dbReference type="EMBL" id="RZR74844.1"/>
    </source>
</evidence>
<name>A0A445MKP5_ENSVE</name>
<dbReference type="AlphaFoldDB" id="A0A445MKP5"/>
<accession>A0A445MKP5</accession>
<organism evidence="2">
    <name type="scientific">Ensete ventricosum</name>
    <name type="common">Abyssinian banana</name>
    <name type="synonym">Musa ensete</name>
    <dbReference type="NCBI Taxonomy" id="4639"/>
    <lineage>
        <taxon>Eukaryota</taxon>
        <taxon>Viridiplantae</taxon>
        <taxon>Streptophyta</taxon>
        <taxon>Embryophyta</taxon>
        <taxon>Tracheophyta</taxon>
        <taxon>Spermatophyta</taxon>
        <taxon>Magnoliopsida</taxon>
        <taxon>Liliopsida</taxon>
        <taxon>Zingiberales</taxon>
        <taxon>Musaceae</taxon>
        <taxon>Ensete</taxon>
    </lineage>
</organism>
<protein>
    <submittedName>
        <fullName evidence="2">Uncharacterized protein</fullName>
    </submittedName>
</protein>
<feature type="region of interest" description="Disordered" evidence="1">
    <location>
        <begin position="63"/>
        <end position="155"/>
    </location>
</feature>
<evidence type="ECO:0000256" key="1">
    <source>
        <dbReference type="SAM" id="MobiDB-lite"/>
    </source>
</evidence>
<dbReference type="Proteomes" id="UP000290560">
    <property type="component" value="Unassembled WGS sequence"/>
</dbReference>
<proteinExistence type="predicted"/>
<reference evidence="2" key="1">
    <citation type="journal article" date="2018" name="Data Brief">
        <title>Genome sequence data from 17 accessions of Ensete ventricosum, a staple food crop for millions in Ethiopia.</title>
        <authorList>
            <person name="Yemataw Z."/>
            <person name="Muzemil S."/>
            <person name="Ambachew D."/>
            <person name="Tripathi L."/>
            <person name="Tesfaye K."/>
            <person name="Chala A."/>
            <person name="Farbos A."/>
            <person name="O'Neill P."/>
            <person name="Moore K."/>
            <person name="Grant M."/>
            <person name="Studholme D.J."/>
        </authorList>
    </citation>
    <scope>NUCLEOTIDE SEQUENCE [LARGE SCALE GENOMIC DNA]</scope>
    <source>
        <tissue evidence="2">Leaf</tissue>
    </source>
</reference>
<sequence length="155" mass="17548">MHPLRFHNSSIRAKVYVRKIGFKQFVMRLNCIESFYALLLHFRSKGSKERGWPTMARPSTRVVGYGQAPYKGDRPWAGHPQGGDRMWPRPHAGVATRRSSRLRHDARRGYRLQHDARRSGDLQRGARPQRRLPTGTVPVGGPVDQVAARGGVTSL</sequence>